<dbReference type="HOGENOM" id="CLU_3237840_0_0_10"/>
<name>L1MYR6_9BACT</name>
<protein>
    <submittedName>
        <fullName evidence="1">Uncharacterized protein</fullName>
    </submittedName>
</protein>
<sequence length="43" mass="5057">MICNEKRKQKVFLNVKKVTNCKQLKGEKAKRLKGKLELIKVNE</sequence>
<dbReference type="EMBL" id="AMEP01000163">
    <property type="protein sequence ID" value="EKX96222.1"/>
    <property type="molecule type" value="Genomic_DNA"/>
</dbReference>
<evidence type="ECO:0000313" key="2">
    <source>
        <dbReference type="Proteomes" id="UP000010433"/>
    </source>
</evidence>
<dbReference type="AlphaFoldDB" id="L1MYR6"/>
<accession>L1MYR6</accession>
<evidence type="ECO:0000313" key="1">
    <source>
        <dbReference type="EMBL" id="EKX96222.1"/>
    </source>
</evidence>
<proteinExistence type="predicted"/>
<reference evidence="1 2" key="1">
    <citation type="submission" date="2012-05" db="EMBL/GenBank/DDBJ databases">
        <authorList>
            <person name="Weinstock G."/>
            <person name="Sodergren E."/>
            <person name="Lobos E.A."/>
            <person name="Fulton L."/>
            <person name="Fulton R."/>
            <person name="Courtney L."/>
            <person name="Fronick C."/>
            <person name="O'Laughlin M."/>
            <person name="Godfrey J."/>
            <person name="Wilson R.M."/>
            <person name="Miner T."/>
            <person name="Farmer C."/>
            <person name="Delehaunty K."/>
            <person name="Cordes M."/>
            <person name="Minx P."/>
            <person name="Tomlinson C."/>
            <person name="Chen J."/>
            <person name="Wollam A."/>
            <person name="Pepin K.H."/>
            <person name="Bhonagiri V."/>
            <person name="Zhang X."/>
            <person name="Suruliraj S."/>
            <person name="Warren W."/>
            <person name="Mitreva M."/>
            <person name="Mardis E.R."/>
            <person name="Wilson R.K."/>
        </authorList>
    </citation>
    <scope>NUCLEOTIDE SEQUENCE [LARGE SCALE GENOMIC DNA]</scope>
    <source>
        <strain evidence="1 2">F0055</strain>
    </source>
</reference>
<organism evidence="1 2">
    <name type="scientific">Hoylesella saccharolytica F0055</name>
    <dbReference type="NCBI Taxonomy" id="1127699"/>
    <lineage>
        <taxon>Bacteria</taxon>
        <taxon>Pseudomonadati</taxon>
        <taxon>Bacteroidota</taxon>
        <taxon>Bacteroidia</taxon>
        <taxon>Bacteroidales</taxon>
        <taxon>Prevotellaceae</taxon>
        <taxon>Hoylesella</taxon>
    </lineage>
</organism>
<keyword evidence="2" id="KW-1185">Reference proteome</keyword>
<dbReference type="Proteomes" id="UP000010433">
    <property type="component" value="Unassembled WGS sequence"/>
</dbReference>
<comment type="caution">
    <text evidence="1">The sequence shown here is derived from an EMBL/GenBank/DDBJ whole genome shotgun (WGS) entry which is preliminary data.</text>
</comment>
<gene>
    <name evidence="1" type="ORF">HMPREF9151_02469</name>
</gene>